<keyword evidence="3" id="KW-1185">Reference proteome</keyword>
<accession>A0A4S3J8L8</accession>
<dbReference type="Proteomes" id="UP000324241">
    <property type="component" value="Unassembled WGS sequence"/>
</dbReference>
<reference evidence="2 3" key="1">
    <citation type="submission" date="2019-03" db="EMBL/GenBank/DDBJ databases">
        <title>The genome sequence of a newly discovered highly antifungal drug resistant Aspergillus species, Aspergillus tanneri NIH 1004.</title>
        <authorList>
            <person name="Mounaud S."/>
            <person name="Singh I."/>
            <person name="Joardar V."/>
            <person name="Pakala S."/>
            <person name="Pakala S."/>
            <person name="Venepally P."/>
            <person name="Hoover J."/>
            <person name="Nierman W."/>
            <person name="Chung J."/>
            <person name="Losada L."/>
        </authorList>
    </citation>
    <scope>NUCLEOTIDE SEQUENCE [LARGE SCALE GENOMIC DNA]</scope>
    <source>
        <strain evidence="2 3">NIH1004</strain>
    </source>
</reference>
<reference evidence="1 4" key="2">
    <citation type="submission" date="2019-08" db="EMBL/GenBank/DDBJ databases">
        <title>The genome sequence of a newly discovered highly antifungal drug resistant Aspergillus species, Aspergillus tanneri NIH 1004.</title>
        <authorList>
            <person name="Mounaud S."/>
            <person name="Singh I."/>
            <person name="Joardar V."/>
            <person name="Pakala S."/>
            <person name="Pakala S."/>
            <person name="Venepally P."/>
            <person name="Chung J.K."/>
            <person name="Losada L."/>
            <person name="Nierman W.C."/>
        </authorList>
    </citation>
    <scope>NUCLEOTIDE SEQUENCE [LARGE SCALE GENOMIC DNA]</scope>
    <source>
        <strain evidence="1 4">NIH1004</strain>
    </source>
</reference>
<evidence type="ECO:0000313" key="2">
    <source>
        <dbReference type="EMBL" id="THC90547.1"/>
    </source>
</evidence>
<evidence type="ECO:0000313" key="1">
    <source>
        <dbReference type="EMBL" id="KAA8648282.1"/>
    </source>
</evidence>
<comment type="caution">
    <text evidence="2">The sequence shown here is derived from an EMBL/GenBank/DDBJ whole genome shotgun (WGS) entry which is preliminary data.</text>
</comment>
<dbReference type="RefSeq" id="XP_033427643.1">
    <property type="nucleotide sequence ID" value="XM_033568837.1"/>
</dbReference>
<sequence>MVTTPEDQSNGEHKDTFEVLVYQNTESGTETSIKKPSRHLFTLLEDSGRARFDADVSQIDQLIDRQEIMHSFIQAGKCLDEWQIDESEYWVRHAFEIAKRLPQRSYYGKCKYWEGRIAWSARNELKAYWCFEMARVSLKPRDPERAEISLYMKYLKPGPDRKTRREEMTRLRGFVPPHELTARKNNSQSAVNSDPKAHVYNRYSFPSLKRKRGSLAPDTFLAVDMRRENNTKRKPPSTCPRVWLIKQSDHHMHPGDGTVRSSVTPSLYSGLKIVDRDFHWLTTPQQIIFDTPPGKFKFTMHPTGVASRVRRHKIFRHQPWEDDISRKEWKAIRRNAREMSITLDLLAKEWDLAEWKTKVLKSAHRPLQCCHRADLP</sequence>
<dbReference type="VEuPathDB" id="FungiDB:EYZ11_009988"/>
<dbReference type="GeneID" id="54326868"/>
<name>A0A4S3J8L8_9EURO</name>
<gene>
    <name evidence="1" type="ORF">ATNIH1004_004166</name>
    <name evidence="2" type="ORF">EYZ11_009988</name>
</gene>
<organism evidence="2 3">
    <name type="scientific">Aspergillus tanneri</name>
    <dbReference type="NCBI Taxonomy" id="1220188"/>
    <lineage>
        <taxon>Eukaryota</taxon>
        <taxon>Fungi</taxon>
        <taxon>Dikarya</taxon>
        <taxon>Ascomycota</taxon>
        <taxon>Pezizomycotina</taxon>
        <taxon>Eurotiomycetes</taxon>
        <taxon>Eurotiomycetidae</taxon>
        <taxon>Eurotiales</taxon>
        <taxon>Aspergillaceae</taxon>
        <taxon>Aspergillus</taxon>
        <taxon>Aspergillus subgen. Circumdati</taxon>
    </lineage>
</organism>
<dbReference type="EMBL" id="SOSA01000508">
    <property type="protein sequence ID" value="THC90547.1"/>
    <property type="molecule type" value="Genomic_DNA"/>
</dbReference>
<evidence type="ECO:0000313" key="3">
    <source>
        <dbReference type="Proteomes" id="UP000308092"/>
    </source>
</evidence>
<protein>
    <submittedName>
        <fullName evidence="2">Uncharacterized protein</fullName>
    </submittedName>
</protein>
<dbReference type="Proteomes" id="UP000308092">
    <property type="component" value="Unassembled WGS sequence"/>
</dbReference>
<evidence type="ECO:0000313" key="4">
    <source>
        <dbReference type="Proteomes" id="UP000324241"/>
    </source>
</evidence>
<proteinExistence type="predicted"/>
<dbReference type="EMBL" id="QUQM01000003">
    <property type="protein sequence ID" value="KAA8648282.1"/>
    <property type="molecule type" value="Genomic_DNA"/>
</dbReference>
<dbReference type="AlphaFoldDB" id="A0A4S3J8L8"/>